<evidence type="ECO:0000313" key="3">
    <source>
        <dbReference type="Proteomes" id="UP000290538"/>
    </source>
</evidence>
<dbReference type="EMBL" id="MK408758">
    <property type="protein sequence ID" value="QAU04855.1"/>
    <property type="molecule type" value="Genomic_DNA"/>
</dbReference>
<organism evidence="2 3">
    <name type="scientific">Campylobacter phage CP20</name>
    <dbReference type="NCBI Taxonomy" id="2506428"/>
    <lineage>
        <taxon>Viruses</taxon>
        <taxon>Duplodnaviria</taxon>
        <taxon>Heunggongvirae</taxon>
        <taxon>Uroviricota</taxon>
        <taxon>Caudoviricetes</taxon>
        <taxon>Connertonviridae</taxon>
        <taxon>Firehammervirus</taxon>
        <taxon>Firehammervirus CPt10</taxon>
    </lineage>
</organism>
<sequence>MSFKDTLLNLVCEGASREELDREDLDSKDPKIKETDSGDIDTTPTTKADIVKRKDSKINEDADGEIDSGDDSELEPLSKEEFDDIINSLDPDTVALIISILNDNGYIVATKEEILSAEDFEDIGYLVLEVLEEIAEYEATNYEQYGANPVDESFDDAEVLREAAMILEANDLSDLSEQLVDIAHTKQLRRDRKRSAWKRSAVLRARFRKTGEGRRERKKALKYLKKYRRQHKARLKRYSQKYKQVWKGNTKN</sequence>
<name>A0A410T792_9CAUD</name>
<feature type="compositionally biased region" description="Basic and acidic residues" evidence="1">
    <location>
        <begin position="17"/>
        <end position="36"/>
    </location>
</feature>
<reference evidence="2 3" key="1">
    <citation type="submission" date="2019-01" db="EMBL/GenBank/DDBJ databases">
        <title>Complete genome sequence of Campylobacter bacteriophage CP20.</title>
        <authorList>
            <person name="Connerton I.F."/>
        </authorList>
    </citation>
    <scope>NUCLEOTIDE SEQUENCE [LARGE SCALE GENOMIC DNA]</scope>
</reference>
<feature type="region of interest" description="Disordered" evidence="1">
    <location>
        <begin position="17"/>
        <end position="75"/>
    </location>
</feature>
<dbReference type="Proteomes" id="UP000290538">
    <property type="component" value="Segment"/>
</dbReference>
<accession>A0A410T792</accession>
<evidence type="ECO:0000313" key="2">
    <source>
        <dbReference type="EMBL" id="QAU04855.1"/>
    </source>
</evidence>
<proteinExistence type="predicted"/>
<feature type="compositionally biased region" description="Acidic residues" evidence="1">
    <location>
        <begin position="61"/>
        <end position="74"/>
    </location>
</feature>
<protein>
    <submittedName>
        <fullName evidence="2">Uncharacterized protein</fullName>
    </submittedName>
</protein>
<feature type="compositionally biased region" description="Basic and acidic residues" evidence="1">
    <location>
        <begin position="49"/>
        <end position="60"/>
    </location>
</feature>
<evidence type="ECO:0000256" key="1">
    <source>
        <dbReference type="SAM" id="MobiDB-lite"/>
    </source>
</evidence>